<protein>
    <submittedName>
        <fullName evidence="2">Uncharacterized protein</fullName>
    </submittedName>
</protein>
<gene>
    <name evidence="2" type="ORF">E4191_18285</name>
</gene>
<dbReference type="AlphaFoldDB" id="A0A4Y5SRF2"/>
<sequence>MPFIAPVHSSTSNSMIQSAAKASISHQIHVGLLIYRSISAILSTVIVISIWFKVSQPKPFRRPVMTTSVTVGRALRRGAARGFLNQLLGHGRFAGHLSEVKLSGTVYSCVSG</sequence>
<dbReference type="EMBL" id="CP040761">
    <property type="protein sequence ID" value="QDA36077.1"/>
    <property type="molecule type" value="Genomic_DNA"/>
</dbReference>
<keyword evidence="1" id="KW-0812">Transmembrane</keyword>
<dbReference type="Proteomes" id="UP000296374">
    <property type="component" value="Plasmid unnamed5"/>
</dbReference>
<evidence type="ECO:0000313" key="2">
    <source>
        <dbReference type="EMBL" id="QDA36077.1"/>
    </source>
</evidence>
<geneLocation type="plasmid" evidence="2 3">
    <name>unnamed5</name>
</geneLocation>
<evidence type="ECO:0000313" key="3">
    <source>
        <dbReference type="Proteomes" id="UP000296374"/>
    </source>
</evidence>
<name>A0A4Y5SRF2_9RHOB</name>
<organism evidence="2 3">
    <name type="scientific">Paracoccus liaowanqingii</name>
    <dbReference type="NCBI Taxonomy" id="2560053"/>
    <lineage>
        <taxon>Bacteria</taxon>
        <taxon>Pseudomonadati</taxon>
        <taxon>Pseudomonadota</taxon>
        <taxon>Alphaproteobacteria</taxon>
        <taxon>Rhodobacterales</taxon>
        <taxon>Paracoccaceae</taxon>
        <taxon>Paracoccus</taxon>
    </lineage>
</organism>
<proteinExistence type="predicted"/>
<evidence type="ECO:0000256" key="1">
    <source>
        <dbReference type="SAM" id="Phobius"/>
    </source>
</evidence>
<keyword evidence="1" id="KW-0472">Membrane</keyword>
<reference evidence="3" key="1">
    <citation type="submission" date="2019-05" db="EMBL/GenBank/DDBJ databases">
        <title>Tamlana fucoidanivorans sp. nov., isolated from the surface of algae collected from Fujian province in China.</title>
        <authorList>
            <person name="Li J."/>
        </authorList>
    </citation>
    <scope>NUCLEOTIDE SEQUENCE [LARGE SCALE GENOMIC DNA]</scope>
    <source>
        <strain evidence="3">2251</strain>
        <plasmid evidence="3">unnamed5</plasmid>
    </source>
</reference>
<dbReference type="KEGG" id="plia:E4191_18285"/>
<keyword evidence="2" id="KW-0614">Plasmid</keyword>
<feature type="transmembrane region" description="Helical" evidence="1">
    <location>
        <begin position="33"/>
        <end position="52"/>
    </location>
</feature>
<accession>A0A4Y5SRF2</accession>
<keyword evidence="1" id="KW-1133">Transmembrane helix</keyword>